<gene>
    <name evidence="2" type="ORF">GCM10010211_57810</name>
</gene>
<comment type="caution">
    <text evidence="2">The sequence shown here is derived from an EMBL/GenBank/DDBJ whole genome shotgun (WGS) entry which is preliminary data.</text>
</comment>
<evidence type="ECO:0000256" key="1">
    <source>
        <dbReference type="SAM" id="MobiDB-lite"/>
    </source>
</evidence>
<accession>A0ABQ2VFH3</accession>
<reference evidence="3" key="1">
    <citation type="journal article" date="2019" name="Int. J. Syst. Evol. Microbiol.">
        <title>The Global Catalogue of Microorganisms (GCM) 10K type strain sequencing project: providing services to taxonomists for standard genome sequencing and annotation.</title>
        <authorList>
            <consortium name="The Broad Institute Genomics Platform"/>
            <consortium name="The Broad Institute Genome Sequencing Center for Infectious Disease"/>
            <person name="Wu L."/>
            <person name="Ma J."/>
        </authorList>
    </citation>
    <scope>NUCLEOTIDE SEQUENCE [LARGE SCALE GENOMIC DNA]</scope>
    <source>
        <strain evidence="3">JCM 3399</strain>
    </source>
</reference>
<feature type="region of interest" description="Disordered" evidence="1">
    <location>
        <begin position="38"/>
        <end position="65"/>
    </location>
</feature>
<evidence type="ECO:0000313" key="2">
    <source>
        <dbReference type="EMBL" id="GGU84316.1"/>
    </source>
</evidence>
<proteinExistence type="predicted"/>
<name>A0ABQ2VFH3_9ACTN</name>
<sequence>MLGADLPAAGFEPVVLVPGENDNLLPAGVDPLEPAAVGRHLVRSSSGAHREKSGRRMRTSGGDDRRLTDSLWRLVPMSTRFHDSRSGGIGCRAARIGGSIRYPRRVPALRTETRLETDGNAGGLRAGSDTWRRGLRQI</sequence>
<organism evidence="2 3">
    <name type="scientific">Streptomyces albospinus</name>
    <dbReference type="NCBI Taxonomy" id="285515"/>
    <lineage>
        <taxon>Bacteria</taxon>
        <taxon>Bacillati</taxon>
        <taxon>Actinomycetota</taxon>
        <taxon>Actinomycetes</taxon>
        <taxon>Kitasatosporales</taxon>
        <taxon>Streptomycetaceae</taxon>
        <taxon>Streptomyces</taxon>
    </lineage>
</organism>
<dbReference type="Proteomes" id="UP000654471">
    <property type="component" value="Unassembled WGS sequence"/>
</dbReference>
<keyword evidence="3" id="KW-1185">Reference proteome</keyword>
<evidence type="ECO:0000313" key="3">
    <source>
        <dbReference type="Proteomes" id="UP000654471"/>
    </source>
</evidence>
<protein>
    <submittedName>
        <fullName evidence="2">Uncharacterized protein</fullName>
    </submittedName>
</protein>
<dbReference type="EMBL" id="BMRP01000025">
    <property type="protein sequence ID" value="GGU84316.1"/>
    <property type="molecule type" value="Genomic_DNA"/>
</dbReference>
<feature type="region of interest" description="Disordered" evidence="1">
    <location>
        <begin position="119"/>
        <end position="138"/>
    </location>
</feature>